<dbReference type="Proteomes" id="UP000749646">
    <property type="component" value="Unassembled WGS sequence"/>
</dbReference>
<dbReference type="EMBL" id="JAAAHW010000605">
    <property type="protein sequence ID" value="KAG0000674.1"/>
    <property type="molecule type" value="Genomic_DNA"/>
</dbReference>
<dbReference type="PANTHER" id="PTHR46243:SF1">
    <property type="entry name" value="BIS(5'-ADENOSYL)-TRIPHOSPHATASE"/>
    <property type="match status" value="1"/>
</dbReference>
<keyword evidence="6" id="KW-1185">Reference proteome</keyword>
<dbReference type="PROSITE" id="PS51084">
    <property type="entry name" value="HIT_2"/>
    <property type="match status" value="1"/>
</dbReference>
<name>A0A9P6MH24_9FUNG</name>
<dbReference type="AlphaFoldDB" id="A0A9P6MH24"/>
<sequence length="112" mass="12878">MDQQKTQWTKANLHFCLAFLRLAGQSVPHCHVHVIPRRLGDFPDNDDIYQEITQNTNDLLTQVKTIESETIAKQTGKKGVDFDERKPRSEQEMTTEATRLASLLGQLQQQQE</sequence>
<evidence type="ECO:0000313" key="6">
    <source>
        <dbReference type="Proteomes" id="UP000749646"/>
    </source>
</evidence>
<evidence type="ECO:0000259" key="4">
    <source>
        <dbReference type="PROSITE" id="PS51084"/>
    </source>
</evidence>
<feature type="signal peptide" evidence="3">
    <location>
        <begin position="1"/>
        <end position="24"/>
    </location>
</feature>
<evidence type="ECO:0000256" key="3">
    <source>
        <dbReference type="SAM" id="SignalP"/>
    </source>
</evidence>
<dbReference type="OrthoDB" id="680339at2759"/>
<keyword evidence="3" id="KW-0732">Signal</keyword>
<evidence type="ECO:0000313" key="5">
    <source>
        <dbReference type="EMBL" id="KAG0000674.1"/>
    </source>
</evidence>
<dbReference type="Pfam" id="PF01230">
    <property type="entry name" value="HIT"/>
    <property type="match status" value="1"/>
</dbReference>
<dbReference type="InterPro" id="IPR051884">
    <property type="entry name" value="Bis(5'-adenosyl)-TPase_reg"/>
</dbReference>
<feature type="domain" description="HIT" evidence="4">
    <location>
        <begin position="1"/>
        <end position="44"/>
    </location>
</feature>
<feature type="region of interest" description="Disordered" evidence="2">
    <location>
        <begin position="74"/>
        <end position="112"/>
    </location>
</feature>
<accession>A0A9P6MH24</accession>
<protein>
    <recommendedName>
        <fullName evidence="4">HIT domain-containing protein</fullName>
    </recommendedName>
</protein>
<dbReference type="Gene3D" id="3.30.428.10">
    <property type="entry name" value="HIT-like"/>
    <property type="match status" value="1"/>
</dbReference>
<feature type="chain" id="PRO_5040290790" description="HIT domain-containing protein" evidence="3">
    <location>
        <begin position="25"/>
        <end position="112"/>
    </location>
</feature>
<feature type="compositionally biased region" description="Low complexity" evidence="2">
    <location>
        <begin position="103"/>
        <end position="112"/>
    </location>
</feature>
<gene>
    <name evidence="5" type="ORF">BGZ65_004159</name>
</gene>
<dbReference type="PANTHER" id="PTHR46243">
    <property type="entry name" value="BIS(5'-ADENOSYL)-TRIPHOSPHATASE"/>
    <property type="match status" value="1"/>
</dbReference>
<reference evidence="5" key="1">
    <citation type="journal article" date="2020" name="Fungal Divers.">
        <title>Resolving the Mortierellaceae phylogeny through synthesis of multi-gene phylogenetics and phylogenomics.</title>
        <authorList>
            <person name="Vandepol N."/>
            <person name="Liber J."/>
            <person name="Desiro A."/>
            <person name="Na H."/>
            <person name="Kennedy M."/>
            <person name="Barry K."/>
            <person name="Grigoriev I.V."/>
            <person name="Miller A.N."/>
            <person name="O'Donnell K."/>
            <person name="Stajich J.E."/>
            <person name="Bonito G."/>
        </authorList>
    </citation>
    <scope>NUCLEOTIDE SEQUENCE</scope>
    <source>
        <strain evidence="5">MES-2147</strain>
    </source>
</reference>
<proteinExistence type="predicted"/>
<comment type="caution">
    <text evidence="5">The sequence shown here is derived from an EMBL/GenBank/DDBJ whole genome shotgun (WGS) entry which is preliminary data.</text>
</comment>
<feature type="short sequence motif" description="Histidine triad motif" evidence="1">
    <location>
        <begin position="29"/>
        <end position="33"/>
    </location>
</feature>
<dbReference type="GO" id="GO:0003824">
    <property type="term" value="F:catalytic activity"/>
    <property type="evidence" value="ECO:0007669"/>
    <property type="project" value="InterPro"/>
</dbReference>
<evidence type="ECO:0000256" key="1">
    <source>
        <dbReference type="PROSITE-ProRule" id="PRU00464"/>
    </source>
</evidence>
<feature type="compositionally biased region" description="Basic and acidic residues" evidence="2">
    <location>
        <begin position="78"/>
        <end position="91"/>
    </location>
</feature>
<dbReference type="SUPFAM" id="SSF54197">
    <property type="entry name" value="HIT-like"/>
    <property type="match status" value="1"/>
</dbReference>
<evidence type="ECO:0000256" key="2">
    <source>
        <dbReference type="SAM" id="MobiDB-lite"/>
    </source>
</evidence>
<organism evidence="5 6">
    <name type="scientific">Modicella reniformis</name>
    <dbReference type="NCBI Taxonomy" id="1440133"/>
    <lineage>
        <taxon>Eukaryota</taxon>
        <taxon>Fungi</taxon>
        <taxon>Fungi incertae sedis</taxon>
        <taxon>Mucoromycota</taxon>
        <taxon>Mortierellomycotina</taxon>
        <taxon>Mortierellomycetes</taxon>
        <taxon>Mortierellales</taxon>
        <taxon>Mortierellaceae</taxon>
        <taxon>Modicella</taxon>
    </lineage>
</organism>
<dbReference type="InterPro" id="IPR036265">
    <property type="entry name" value="HIT-like_sf"/>
</dbReference>
<dbReference type="InterPro" id="IPR011146">
    <property type="entry name" value="HIT-like"/>
</dbReference>